<feature type="transmembrane region" description="Helical" evidence="8">
    <location>
        <begin position="228"/>
        <end position="253"/>
    </location>
</feature>
<dbReference type="EMBL" id="FNSA01000003">
    <property type="protein sequence ID" value="SED64265.1"/>
    <property type="molecule type" value="Genomic_DNA"/>
</dbReference>
<comment type="subcellular location">
    <subcellularLocation>
        <location evidence="1">Cell membrane</location>
        <topology evidence="1">Multi-pass membrane protein</topology>
    </subcellularLocation>
</comment>
<evidence type="ECO:0000313" key="9">
    <source>
        <dbReference type="EMBL" id="SEB29343.1"/>
    </source>
</evidence>
<dbReference type="GO" id="GO:0005886">
    <property type="term" value="C:plasma membrane"/>
    <property type="evidence" value="ECO:0007669"/>
    <property type="project" value="UniProtKB-SubCell"/>
</dbReference>
<feature type="transmembrane region" description="Helical" evidence="8">
    <location>
        <begin position="161"/>
        <end position="179"/>
    </location>
</feature>
<accession>A0A1H5CCG3</accession>
<dbReference type="InterPro" id="IPR018584">
    <property type="entry name" value="GT87"/>
</dbReference>
<evidence type="ECO:0000256" key="2">
    <source>
        <dbReference type="ARBA" id="ARBA00022475"/>
    </source>
</evidence>
<keyword evidence="11" id="KW-1185">Reference proteome</keyword>
<keyword evidence="6 8" id="KW-0472">Membrane</keyword>
<evidence type="ECO:0000256" key="6">
    <source>
        <dbReference type="ARBA" id="ARBA00023136"/>
    </source>
</evidence>
<feature type="transmembrane region" description="Helical" evidence="8">
    <location>
        <begin position="350"/>
        <end position="367"/>
    </location>
</feature>
<dbReference type="Pfam" id="PF09594">
    <property type="entry name" value="GT87"/>
    <property type="match status" value="1"/>
</dbReference>
<feature type="transmembrane region" description="Helical" evidence="8">
    <location>
        <begin position="79"/>
        <end position="99"/>
    </location>
</feature>
<dbReference type="AlphaFoldDB" id="A0A1H5CCG3"/>
<keyword evidence="3" id="KW-0808">Transferase</keyword>
<name>A0A1H5CCG3_TSUTY</name>
<evidence type="ECO:0000256" key="4">
    <source>
        <dbReference type="ARBA" id="ARBA00022692"/>
    </source>
</evidence>
<sequence>MKSMNDIDGDIKSRRMIPCLREGHRVRAIATLSAVGLAVYAFVLGTSTRMEPHAVWAMFAFVGYCGCAGMLLRRRWSIGAIAAVSAGFCAVLPGVALIVRGLSQHEVGIVRDGAIRALASASPYVTDPAVVDDVFPYFPLMSVFGIPGAAFGENPLGDPRISFTLFFAVVTWVSLRRLVDTKIAVRAEMLMIACPLVAIPIATGGVDLPVAALAGLAVITLWTGEYRLNAIVVGVGCAIKFTFWPLAAMMIVVQVRRGRRAEIRRWAAVVAAIVGAAVLPAVLVDPRGFARSAIEFPLGLSAIESPAGASALGGALAEKGFLGYAGIVTSLLASAVAITWIALAKRHLGLTDILLLAAAGYTILFLVSPVSRAGYFVLPFVLGVLGVVAQVAGSRAAEVVHPDGASLAEKGTRS</sequence>
<gene>
    <name evidence="9" type="ORF">SAMN04489793_0010</name>
    <name evidence="10" type="ORF">SAMN04489793_5382</name>
</gene>
<evidence type="ECO:0008006" key="12">
    <source>
        <dbReference type="Google" id="ProtNLM"/>
    </source>
</evidence>
<dbReference type="STRING" id="57704.SAMN04489793_0010"/>
<evidence type="ECO:0000256" key="3">
    <source>
        <dbReference type="ARBA" id="ARBA00022679"/>
    </source>
</evidence>
<evidence type="ECO:0000256" key="1">
    <source>
        <dbReference type="ARBA" id="ARBA00004651"/>
    </source>
</evidence>
<feature type="transmembrane region" description="Helical" evidence="8">
    <location>
        <begin position="191"/>
        <end position="222"/>
    </location>
</feature>
<feature type="transmembrane region" description="Helical" evidence="8">
    <location>
        <begin position="373"/>
        <end position="392"/>
    </location>
</feature>
<feature type="transmembrane region" description="Helical" evidence="8">
    <location>
        <begin position="55"/>
        <end position="72"/>
    </location>
</feature>
<reference evidence="11" key="2">
    <citation type="submission" date="2016-10" db="EMBL/GenBank/DDBJ databases">
        <authorList>
            <person name="Varghese N."/>
            <person name="Submissions S."/>
        </authorList>
    </citation>
    <scope>NUCLEOTIDE SEQUENCE [LARGE SCALE GENOMIC DNA]</scope>
    <source>
        <strain evidence="11">DSM 44234</strain>
    </source>
</reference>
<evidence type="ECO:0000256" key="7">
    <source>
        <dbReference type="ARBA" id="ARBA00024033"/>
    </source>
</evidence>
<proteinExistence type="inferred from homology"/>
<evidence type="ECO:0000313" key="10">
    <source>
        <dbReference type="EMBL" id="SED64265.1"/>
    </source>
</evidence>
<feature type="transmembrane region" description="Helical" evidence="8">
    <location>
        <begin position="321"/>
        <end position="343"/>
    </location>
</feature>
<evidence type="ECO:0000256" key="8">
    <source>
        <dbReference type="SAM" id="Phobius"/>
    </source>
</evidence>
<evidence type="ECO:0000256" key="5">
    <source>
        <dbReference type="ARBA" id="ARBA00022989"/>
    </source>
</evidence>
<feature type="transmembrane region" description="Helical" evidence="8">
    <location>
        <begin position="265"/>
        <end position="283"/>
    </location>
</feature>
<keyword evidence="5 8" id="KW-1133">Transmembrane helix</keyword>
<keyword evidence="4 8" id="KW-0812">Transmembrane</keyword>
<dbReference type="Proteomes" id="UP000182241">
    <property type="component" value="Unassembled WGS sequence"/>
</dbReference>
<comment type="similarity">
    <text evidence="7">Belongs to the glycosyltransferase 87 family.</text>
</comment>
<reference evidence="10" key="1">
    <citation type="submission" date="2016-10" db="EMBL/GenBank/DDBJ databases">
        <authorList>
            <person name="de Groot N.N."/>
        </authorList>
    </citation>
    <scope>NUCLEOTIDE SEQUENCE [LARGE SCALE GENOMIC DNA]</scope>
    <source>
        <strain evidence="10">DSM 44234</strain>
    </source>
</reference>
<dbReference type="EMBL" id="FNSA01000001">
    <property type="protein sequence ID" value="SEB29343.1"/>
    <property type="molecule type" value="Genomic_DNA"/>
</dbReference>
<feature type="transmembrane region" description="Helical" evidence="8">
    <location>
        <begin position="24"/>
        <end position="43"/>
    </location>
</feature>
<organism evidence="10 11">
    <name type="scientific">Tsukamurella tyrosinosolvens</name>
    <dbReference type="NCBI Taxonomy" id="57704"/>
    <lineage>
        <taxon>Bacteria</taxon>
        <taxon>Bacillati</taxon>
        <taxon>Actinomycetota</taxon>
        <taxon>Actinomycetes</taxon>
        <taxon>Mycobacteriales</taxon>
        <taxon>Tsukamurellaceae</taxon>
        <taxon>Tsukamurella</taxon>
    </lineage>
</organism>
<dbReference type="GO" id="GO:0016758">
    <property type="term" value="F:hexosyltransferase activity"/>
    <property type="evidence" value="ECO:0007669"/>
    <property type="project" value="InterPro"/>
</dbReference>
<keyword evidence="2" id="KW-1003">Cell membrane</keyword>
<protein>
    <recommendedName>
        <fullName evidence="12">DUF2029 domain-containing protein</fullName>
    </recommendedName>
</protein>
<evidence type="ECO:0000313" key="11">
    <source>
        <dbReference type="Proteomes" id="UP000182241"/>
    </source>
</evidence>